<dbReference type="STRING" id="1642647.PSM36_1438"/>
<evidence type="ECO:0000256" key="1">
    <source>
        <dbReference type="SAM" id="Phobius"/>
    </source>
</evidence>
<reference evidence="3 4" key="1">
    <citation type="submission" date="2016-08" db="EMBL/GenBank/DDBJ databases">
        <authorList>
            <person name="Seilhamer J.J."/>
        </authorList>
    </citation>
    <scope>NUCLEOTIDE SEQUENCE [LARGE SCALE GENOMIC DNA]</scope>
    <source>
        <strain evidence="3">M3/6</strain>
    </source>
</reference>
<name>A0A1R3SZC8_9BACT</name>
<dbReference type="SUPFAM" id="SSF53335">
    <property type="entry name" value="S-adenosyl-L-methionine-dependent methyltransferases"/>
    <property type="match status" value="1"/>
</dbReference>
<dbReference type="FunFam" id="3.90.1580.10:FF:000006">
    <property type="entry name" value="Generic methyltransferase, putative"/>
    <property type="match status" value="1"/>
</dbReference>
<feature type="domain" description="Sulfatase-modifying factor enzyme-like" evidence="2">
    <location>
        <begin position="193"/>
        <end position="446"/>
    </location>
</feature>
<dbReference type="InterPro" id="IPR051043">
    <property type="entry name" value="Sulfatase_Mod_Factor_Kinase"/>
</dbReference>
<keyword evidence="1" id="KW-0472">Membrane</keyword>
<dbReference type="PANTHER" id="PTHR23150:SF26">
    <property type="entry name" value="GENERIC METHYLTRANSFERASE"/>
    <property type="match status" value="1"/>
</dbReference>
<dbReference type="InterPro" id="IPR005532">
    <property type="entry name" value="SUMF_dom"/>
</dbReference>
<keyword evidence="4" id="KW-1185">Reference proteome</keyword>
<evidence type="ECO:0000313" key="3">
    <source>
        <dbReference type="EMBL" id="SCD20260.1"/>
    </source>
</evidence>
<keyword evidence="1" id="KW-0812">Transmembrane</keyword>
<accession>A0A1R3SZC8</accession>
<dbReference type="KEGG" id="psac:PSM36_1438"/>
<dbReference type="CDD" id="cd02440">
    <property type="entry name" value="AdoMet_MTases"/>
    <property type="match status" value="1"/>
</dbReference>
<dbReference type="NCBIfam" id="TIGR04344">
    <property type="entry name" value="ovoA_Nterm"/>
    <property type="match status" value="1"/>
</dbReference>
<dbReference type="GO" id="GO:0120147">
    <property type="term" value="F:formylglycine-generating oxidase activity"/>
    <property type="evidence" value="ECO:0007669"/>
    <property type="project" value="TreeGrafter"/>
</dbReference>
<evidence type="ECO:0000313" key="4">
    <source>
        <dbReference type="Proteomes" id="UP000187464"/>
    </source>
</evidence>
<dbReference type="SUPFAM" id="SSF56436">
    <property type="entry name" value="C-type lectin-like"/>
    <property type="match status" value="1"/>
</dbReference>
<dbReference type="InterPro" id="IPR027577">
    <property type="entry name" value="OvoA_Nterm"/>
</dbReference>
<gene>
    <name evidence="3" type="ORF">PSM36_1438</name>
</gene>
<dbReference type="Gene3D" id="3.90.1580.10">
    <property type="entry name" value="paralog of FGE (formylglycine-generating enzyme)"/>
    <property type="match status" value="1"/>
</dbReference>
<dbReference type="InterPro" id="IPR042095">
    <property type="entry name" value="SUMF_sf"/>
</dbReference>
<organism evidence="3 4">
    <name type="scientific">Proteiniphilum saccharofermentans</name>
    <dbReference type="NCBI Taxonomy" id="1642647"/>
    <lineage>
        <taxon>Bacteria</taxon>
        <taxon>Pseudomonadati</taxon>
        <taxon>Bacteroidota</taxon>
        <taxon>Bacteroidia</taxon>
        <taxon>Bacteroidales</taxon>
        <taxon>Dysgonomonadaceae</taxon>
        <taxon>Proteiniphilum</taxon>
    </lineage>
</organism>
<protein>
    <submittedName>
        <fullName evidence="3">5-histidylcysteine sulfoxide synthase</fullName>
    </submittedName>
</protein>
<dbReference type="Proteomes" id="UP000187464">
    <property type="component" value="Chromosome I"/>
</dbReference>
<dbReference type="Pfam" id="PF03781">
    <property type="entry name" value="FGE-sulfatase"/>
    <property type="match status" value="1"/>
</dbReference>
<dbReference type="InterPro" id="IPR027625">
    <property type="entry name" value="OvoA_Cterm"/>
</dbReference>
<feature type="transmembrane region" description="Helical" evidence="1">
    <location>
        <begin position="57"/>
        <end position="75"/>
    </location>
</feature>
<proteinExistence type="predicted"/>
<dbReference type="InterPro" id="IPR016187">
    <property type="entry name" value="CTDL_fold"/>
</dbReference>
<dbReference type="AlphaFoldDB" id="A0A1R3SZC8"/>
<dbReference type="PANTHER" id="PTHR23150">
    <property type="entry name" value="SULFATASE MODIFYING FACTOR 1, 2"/>
    <property type="match status" value="1"/>
</dbReference>
<evidence type="ECO:0000259" key="2">
    <source>
        <dbReference type="Pfam" id="PF03781"/>
    </source>
</evidence>
<dbReference type="Pfam" id="PF13489">
    <property type="entry name" value="Methyltransf_23"/>
    <property type="match status" value="1"/>
</dbReference>
<sequence length="701" mass="81621">MKELITKTIDLRTGSPEEKRQEIRDYFLKTWAIDELLYTQLKSDDVFYMRGDPLRHIILFYLGHTAVFFINKLYLAKIIDRRINPKFESTFAIGVDEMSWDDLDNNHYDWPPVSEVRVYRDQAKELILNVIDNTPLELPIDWESPFWIVMMGIEHERIHLETSSVLIRQLPLDQVVEGRFGERCDAGGEAPVNELIPVAGATMKLGKPIDHPLYGWDNEYGAYEEKVADFSASKYLVSNKEFLQFIDDKGYETEDYWTEEGWNWRNFKQAQMPLFWRKDGNGYRLRLVAEEIPMPWNWPVEVNYLEAKAFCNWKSAKTGHNFRLPTEAEWYRLHTVAGLTEVTEWKQAPANINLEYFTSPCPVDTFEQGDFFDVVGNVWQWTETPITGFPGFKVHPMYDDFSTPTFDGKHNLIKGGSWISTGNEATIHSRYAFRRHFYQHAGFRYVESDVPLVIQQADYETDEEVTLSCENNWGDTWNNKPVFTIRLAELADDLLKENATARILDLNADTGRLAFELARKYKDVTALDFTARMIRIPIQLQEQGYVRYTTKDEGELVFYRDIVLADFGLSEVKGNILFMQADAMNLKPNYSGYDLIIIPALLEELSDPLLFLSHIHERLNDNGYLILASDYEWDRARTPRDKWPGGFKRDGEPVTSLDGIKATLAPQFDLLSDPQEINRAIKRSSRLTENRLMQITIWKKR</sequence>
<dbReference type="RefSeq" id="WP_076930170.1">
    <property type="nucleotide sequence ID" value="NZ_LT605205.1"/>
</dbReference>
<dbReference type="InterPro" id="IPR029063">
    <property type="entry name" value="SAM-dependent_MTases_sf"/>
</dbReference>
<dbReference type="Gene3D" id="3.40.50.150">
    <property type="entry name" value="Vaccinia Virus protein VP39"/>
    <property type="match status" value="1"/>
</dbReference>
<dbReference type="EMBL" id="LT605205">
    <property type="protein sequence ID" value="SCD20260.1"/>
    <property type="molecule type" value="Genomic_DNA"/>
</dbReference>
<keyword evidence="1" id="KW-1133">Transmembrane helix</keyword>
<dbReference type="NCBIfam" id="TIGR04345">
    <property type="entry name" value="ovoA_Cterm"/>
    <property type="match status" value="1"/>
</dbReference>